<feature type="region of interest" description="Disordered" evidence="1">
    <location>
        <begin position="126"/>
        <end position="216"/>
    </location>
</feature>
<accession>A0AAP0KMA9</accession>
<feature type="compositionally biased region" description="Low complexity" evidence="1">
    <location>
        <begin position="177"/>
        <end position="188"/>
    </location>
</feature>
<reference evidence="2 3" key="1">
    <citation type="submission" date="2024-01" db="EMBL/GenBank/DDBJ databases">
        <title>Genome assemblies of Stephania.</title>
        <authorList>
            <person name="Yang L."/>
        </authorList>
    </citation>
    <scope>NUCLEOTIDE SEQUENCE [LARGE SCALE GENOMIC DNA]</scope>
    <source>
        <strain evidence="2">QJT</strain>
        <tissue evidence="2">Leaf</tissue>
    </source>
</reference>
<dbReference type="EMBL" id="JBBNAE010000001">
    <property type="protein sequence ID" value="KAK9153989.1"/>
    <property type="molecule type" value="Genomic_DNA"/>
</dbReference>
<evidence type="ECO:0000313" key="2">
    <source>
        <dbReference type="EMBL" id="KAK9153989.1"/>
    </source>
</evidence>
<name>A0AAP0KMA9_9MAGN</name>
<proteinExistence type="predicted"/>
<sequence length="230" mass="27028">MRQFGLSQVVPPHCDFDTRLHRVQLRGHPQENWAVYHRRYIELWENRSNTIATIQQEEEHDHEEYMRWYRSITRRYIGHDGALREFSSTFARQLERVFSDDGVEQGMAALHEGIRILDEDEQQRTTMWNDENVVEPDIDDEASQEEEEEQQEEDQSLADRGGEEKQRRLGLGESDETFFSTTSNSSNSKNVETIGESSRRSPSPPLTRPFSYGYSPLPPQRNRMLICFCL</sequence>
<keyword evidence="3" id="KW-1185">Reference proteome</keyword>
<evidence type="ECO:0000256" key="1">
    <source>
        <dbReference type="SAM" id="MobiDB-lite"/>
    </source>
</evidence>
<gene>
    <name evidence="2" type="ORF">Sjap_001469</name>
</gene>
<dbReference type="AlphaFoldDB" id="A0AAP0KMA9"/>
<evidence type="ECO:0000313" key="3">
    <source>
        <dbReference type="Proteomes" id="UP001417504"/>
    </source>
</evidence>
<comment type="caution">
    <text evidence="2">The sequence shown here is derived from an EMBL/GenBank/DDBJ whole genome shotgun (WGS) entry which is preliminary data.</text>
</comment>
<organism evidence="2 3">
    <name type="scientific">Stephania japonica</name>
    <dbReference type="NCBI Taxonomy" id="461633"/>
    <lineage>
        <taxon>Eukaryota</taxon>
        <taxon>Viridiplantae</taxon>
        <taxon>Streptophyta</taxon>
        <taxon>Embryophyta</taxon>
        <taxon>Tracheophyta</taxon>
        <taxon>Spermatophyta</taxon>
        <taxon>Magnoliopsida</taxon>
        <taxon>Ranunculales</taxon>
        <taxon>Menispermaceae</taxon>
        <taxon>Menispermoideae</taxon>
        <taxon>Cissampelideae</taxon>
        <taxon>Stephania</taxon>
    </lineage>
</organism>
<feature type="compositionally biased region" description="Acidic residues" evidence="1">
    <location>
        <begin position="132"/>
        <end position="156"/>
    </location>
</feature>
<protein>
    <submittedName>
        <fullName evidence="2">Uncharacterized protein</fullName>
    </submittedName>
</protein>
<dbReference type="Proteomes" id="UP001417504">
    <property type="component" value="Unassembled WGS sequence"/>
</dbReference>